<organism evidence="2 3">
    <name type="scientific">Malus baccata</name>
    <name type="common">Siberian crab apple</name>
    <name type="synonym">Pyrus baccata</name>
    <dbReference type="NCBI Taxonomy" id="106549"/>
    <lineage>
        <taxon>Eukaryota</taxon>
        <taxon>Viridiplantae</taxon>
        <taxon>Streptophyta</taxon>
        <taxon>Embryophyta</taxon>
        <taxon>Tracheophyta</taxon>
        <taxon>Spermatophyta</taxon>
        <taxon>Magnoliopsida</taxon>
        <taxon>eudicotyledons</taxon>
        <taxon>Gunneridae</taxon>
        <taxon>Pentapetalae</taxon>
        <taxon>rosids</taxon>
        <taxon>fabids</taxon>
        <taxon>Rosales</taxon>
        <taxon>Rosaceae</taxon>
        <taxon>Amygdaloideae</taxon>
        <taxon>Maleae</taxon>
        <taxon>Malus</taxon>
    </lineage>
</organism>
<dbReference type="EMBL" id="VIEB01000299">
    <property type="protein sequence ID" value="TQD96100.1"/>
    <property type="molecule type" value="Genomic_DNA"/>
</dbReference>
<evidence type="ECO:0000256" key="1">
    <source>
        <dbReference type="SAM" id="MobiDB-lite"/>
    </source>
</evidence>
<feature type="region of interest" description="Disordered" evidence="1">
    <location>
        <begin position="49"/>
        <end position="74"/>
    </location>
</feature>
<dbReference type="Proteomes" id="UP000315295">
    <property type="component" value="Unassembled WGS sequence"/>
</dbReference>
<accession>A0A540MBI6</accession>
<evidence type="ECO:0000313" key="2">
    <source>
        <dbReference type="EMBL" id="TQD96100.1"/>
    </source>
</evidence>
<reference evidence="2 3" key="1">
    <citation type="journal article" date="2019" name="G3 (Bethesda)">
        <title>Sequencing of a Wild Apple (Malus baccata) Genome Unravels the Differences Between Cultivated and Wild Apple Species Regarding Disease Resistance and Cold Tolerance.</title>
        <authorList>
            <person name="Chen X."/>
        </authorList>
    </citation>
    <scope>NUCLEOTIDE SEQUENCE [LARGE SCALE GENOMIC DNA]</scope>
    <source>
        <strain evidence="3">cv. Shandingzi</strain>
        <tissue evidence="2">Leaves</tissue>
    </source>
</reference>
<evidence type="ECO:0000313" key="3">
    <source>
        <dbReference type="Proteomes" id="UP000315295"/>
    </source>
</evidence>
<dbReference type="AlphaFoldDB" id="A0A540MBI6"/>
<comment type="caution">
    <text evidence="2">The sequence shown here is derived from an EMBL/GenBank/DDBJ whole genome shotgun (WGS) entry which is preliminary data.</text>
</comment>
<keyword evidence="3" id="KW-1185">Reference proteome</keyword>
<dbReference type="STRING" id="106549.A0A540MBI6"/>
<gene>
    <name evidence="2" type="ORF">C1H46_018243</name>
</gene>
<sequence length="113" mass="12122">MVASLTILRLLRTPKSLIFSTIIVAAAPKTSIFTPKSFSSKISYTPLTQKPSLASRLPSSNPSPPPSPSTTKRPEVTLSYLDACFMIGYQVLLLSDGNGDFTRAIGDFMAGLL</sequence>
<feature type="compositionally biased region" description="Low complexity" evidence="1">
    <location>
        <begin position="51"/>
        <end position="60"/>
    </location>
</feature>
<name>A0A540MBI6_MALBA</name>
<proteinExistence type="predicted"/>
<protein>
    <submittedName>
        <fullName evidence="2">Uncharacterized protein</fullName>
    </submittedName>
</protein>